<dbReference type="AlphaFoldDB" id="A0A2T1E370"/>
<comment type="caution">
    <text evidence="1">The sequence shown here is derived from an EMBL/GenBank/DDBJ whole genome shotgun (WGS) entry which is preliminary data.</text>
</comment>
<gene>
    <name evidence="1" type="ORF">C7B82_18135</name>
</gene>
<dbReference type="Proteomes" id="UP000239576">
    <property type="component" value="Unassembled WGS sequence"/>
</dbReference>
<dbReference type="RefSeq" id="WP_106257683.1">
    <property type="nucleotide sequence ID" value="NZ_CAWNSW010000133.1"/>
</dbReference>
<accession>A0A2T1E370</accession>
<reference evidence="2" key="1">
    <citation type="submission" date="2018-02" db="EMBL/GenBank/DDBJ databases">
        <authorList>
            <person name="Moore K."/>
            <person name="Momper L."/>
        </authorList>
    </citation>
    <scope>NUCLEOTIDE SEQUENCE [LARGE SCALE GENOMIC DNA]</scope>
    <source>
        <strain evidence="2">ULC18</strain>
    </source>
</reference>
<proteinExistence type="predicted"/>
<reference evidence="1 2" key="2">
    <citation type="submission" date="2018-03" db="EMBL/GenBank/DDBJ databases">
        <title>The ancient ancestry and fast evolution of plastids.</title>
        <authorList>
            <person name="Moore K.R."/>
            <person name="Magnabosco C."/>
            <person name="Momper L."/>
            <person name="Gold D.A."/>
            <person name="Bosak T."/>
            <person name="Fournier G.P."/>
        </authorList>
    </citation>
    <scope>NUCLEOTIDE SEQUENCE [LARGE SCALE GENOMIC DNA]</scope>
    <source>
        <strain evidence="1 2">ULC18</strain>
    </source>
</reference>
<dbReference type="EMBL" id="PVWK01000098">
    <property type="protein sequence ID" value="PSB27064.1"/>
    <property type="molecule type" value="Genomic_DNA"/>
</dbReference>
<evidence type="ECO:0000313" key="1">
    <source>
        <dbReference type="EMBL" id="PSB27064.1"/>
    </source>
</evidence>
<organism evidence="1 2">
    <name type="scientific">Stenomitos frigidus ULC18</name>
    <dbReference type="NCBI Taxonomy" id="2107698"/>
    <lineage>
        <taxon>Bacteria</taxon>
        <taxon>Bacillati</taxon>
        <taxon>Cyanobacteriota</taxon>
        <taxon>Cyanophyceae</taxon>
        <taxon>Leptolyngbyales</taxon>
        <taxon>Leptolyngbyaceae</taxon>
        <taxon>Stenomitos</taxon>
    </lineage>
</organism>
<protein>
    <submittedName>
        <fullName evidence="1">Uncharacterized protein</fullName>
    </submittedName>
</protein>
<sequence>MTFDTNYFTVPIARIKDEERRSKLLKQAVVKNLSLNEIKAAIKALTPEVEPTPEKGLVGRLGEIGKRLQKSETWGDRKNRDRIAKLLDELDKLTAANE</sequence>
<name>A0A2T1E370_9CYAN</name>
<keyword evidence="2" id="KW-1185">Reference proteome</keyword>
<evidence type="ECO:0000313" key="2">
    <source>
        <dbReference type="Proteomes" id="UP000239576"/>
    </source>
</evidence>